<protein>
    <submittedName>
        <fullName evidence="1">Uncharacterized protein</fullName>
    </submittedName>
</protein>
<name>A0A0D2ZQF2_BRAOL</name>
<evidence type="ECO:0000313" key="1">
    <source>
        <dbReference type="EnsemblPlants" id="Bo00673s050.1"/>
    </source>
</evidence>
<dbReference type="Proteomes" id="UP000032141">
    <property type="component" value="Unassembled WGS sequence"/>
</dbReference>
<dbReference type="AlphaFoldDB" id="A0A0D2ZQF2"/>
<dbReference type="Gramene" id="Bo00673s050.1">
    <property type="protein sequence ID" value="Bo00673s050.1"/>
    <property type="gene ID" value="Bo00673s050"/>
</dbReference>
<sequence>MKRYATMLSEFTGVVPSTFLSQLFLKCEINLSIGRVQDRKEPYRQAFLGAVRLHGVNNTRYCTGRIRFAARSIPQSPSAADVATVTATSTTAFSRRSKELLGTAFIPTICANMAFRKISNSASNRFLYSGLSVRKDRTADTKIVRRSDMLKRRKDCLLTCRIVFLTSQYSHS</sequence>
<evidence type="ECO:0000313" key="2">
    <source>
        <dbReference type="Proteomes" id="UP000032141"/>
    </source>
</evidence>
<dbReference type="EnsemblPlants" id="Bo00673s050.1">
    <property type="protein sequence ID" value="Bo00673s050.1"/>
    <property type="gene ID" value="Bo00673s050"/>
</dbReference>
<accession>A0A0D2ZQF2</accession>
<reference evidence="1" key="1">
    <citation type="journal article" date="2014" name="Genome Biol.">
        <title>Transcriptome and methylome profiling reveals relics of genome dominance in the mesopolyploid Brassica oleracea.</title>
        <authorList>
            <person name="Parkin I.A."/>
            <person name="Koh C."/>
            <person name="Tang H."/>
            <person name="Robinson S.J."/>
            <person name="Kagale S."/>
            <person name="Clarke W.E."/>
            <person name="Town C.D."/>
            <person name="Nixon J."/>
            <person name="Krishnakumar V."/>
            <person name="Bidwell S.L."/>
            <person name="Denoeud F."/>
            <person name="Belcram H."/>
            <person name="Links M.G."/>
            <person name="Just J."/>
            <person name="Clarke C."/>
            <person name="Bender T."/>
            <person name="Huebert T."/>
            <person name="Mason A.S."/>
            <person name="Pires J.C."/>
            <person name="Barker G."/>
            <person name="Moore J."/>
            <person name="Walley P.G."/>
            <person name="Manoli S."/>
            <person name="Batley J."/>
            <person name="Edwards D."/>
            <person name="Nelson M.N."/>
            <person name="Wang X."/>
            <person name="Paterson A.H."/>
            <person name="King G."/>
            <person name="Bancroft I."/>
            <person name="Chalhoub B."/>
            <person name="Sharpe A.G."/>
        </authorList>
    </citation>
    <scope>NUCLEOTIDE SEQUENCE [LARGE SCALE GENOMIC DNA]</scope>
    <source>
        <strain evidence="1">cv. TO1000</strain>
    </source>
</reference>
<organism evidence="1 2">
    <name type="scientific">Brassica oleracea var. oleracea</name>
    <dbReference type="NCBI Taxonomy" id="109376"/>
    <lineage>
        <taxon>Eukaryota</taxon>
        <taxon>Viridiplantae</taxon>
        <taxon>Streptophyta</taxon>
        <taxon>Embryophyta</taxon>
        <taxon>Tracheophyta</taxon>
        <taxon>Spermatophyta</taxon>
        <taxon>Magnoliopsida</taxon>
        <taxon>eudicotyledons</taxon>
        <taxon>Gunneridae</taxon>
        <taxon>Pentapetalae</taxon>
        <taxon>rosids</taxon>
        <taxon>malvids</taxon>
        <taxon>Brassicales</taxon>
        <taxon>Brassicaceae</taxon>
        <taxon>Brassiceae</taxon>
        <taxon>Brassica</taxon>
    </lineage>
</organism>
<dbReference type="HOGENOM" id="CLU_1557439_0_0_1"/>
<reference evidence="1" key="2">
    <citation type="submission" date="2015-06" db="UniProtKB">
        <authorList>
            <consortium name="EnsemblPlants"/>
        </authorList>
    </citation>
    <scope>IDENTIFICATION</scope>
</reference>
<keyword evidence="2" id="KW-1185">Reference proteome</keyword>
<proteinExistence type="predicted"/>